<reference evidence="1" key="1">
    <citation type="journal article" date="2021" name="New Phytol.">
        <title>Evolutionary innovations through gain and loss of genes in the ectomycorrhizal Boletales.</title>
        <authorList>
            <person name="Wu G."/>
            <person name="Miyauchi S."/>
            <person name="Morin E."/>
            <person name="Kuo A."/>
            <person name="Drula E."/>
            <person name="Varga T."/>
            <person name="Kohler A."/>
            <person name="Feng B."/>
            <person name="Cao Y."/>
            <person name="Lipzen A."/>
            <person name="Daum C."/>
            <person name="Hundley H."/>
            <person name="Pangilinan J."/>
            <person name="Johnson J."/>
            <person name="Barry K."/>
            <person name="LaButti K."/>
            <person name="Ng V."/>
            <person name="Ahrendt S."/>
            <person name="Min B."/>
            <person name="Choi I.G."/>
            <person name="Park H."/>
            <person name="Plett J.M."/>
            <person name="Magnuson J."/>
            <person name="Spatafora J.W."/>
            <person name="Nagy L.G."/>
            <person name="Henrissat B."/>
            <person name="Grigoriev I.V."/>
            <person name="Yang Z.L."/>
            <person name="Xu J."/>
            <person name="Martin F.M."/>
        </authorList>
    </citation>
    <scope>NUCLEOTIDE SEQUENCE</scope>
    <source>
        <strain evidence="1">ATCC 28755</strain>
    </source>
</reference>
<keyword evidence="2" id="KW-1185">Reference proteome</keyword>
<proteinExistence type="predicted"/>
<dbReference type="Proteomes" id="UP000790377">
    <property type="component" value="Unassembled WGS sequence"/>
</dbReference>
<name>A0ACB8AIZ1_9AGAM</name>
<protein>
    <submittedName>
        <fullName evidence="1">FAD/NAD(P)-binding domain-containing protein</fullName>
    </submittedName>
</protein>
<accession>A0ACB8AIZ1</accession>
<gene>
    <name evidence="1" type="ORF">BJ138DRAFT_1146749</name>
</gene>
<evidence type="ECO:0000313" key="2">
    <source>
        <dbReference type="Proteomes" id="UP000790377"/>
    </source>
</evidence>
<organism evidence="1 2">
    <name type="scientific">Hygrophoropsis aurantiaca</name>
    <dbReference type="NCBI Taxonomy" id="72124"/>
    <lineage>
        <taxon>Eukaryota</taxon>
        <taxon>Fungi</taxon>
        <taxon>Dikarya</taxon>
        <taxon>Basidiomycota</taxon>
        <taxon>Agaricomycotina</taxon>
        <taxon>Agaricomycetes</taxon>
        <taxon>Agaricomycetidae</taxon>
        <taxon>Boletales</taxon>
        <taxon>Coniophorineae</taxon>
        <taxon>Hygrophoropsidaceae</taxon>
        <taxon>Hygrophoropsis</taxon>
    </lineage>
</organism>
<evidence type="ECO:0000313" key="1">
    <source>
        <dbReference type="EMBL" id="KAH7913178.1"/>
    </source>
</evidence>
<comment type="caution">
    <text evidence="1">The sequence shown here is derived from an EMBL/GenBank/DDBJ whole genome shotgun (WGS) entry which is preliminary data.</text>
</comment>
<sequence length="594" mass="66739">MSATNCTLPTLGSELLDLNYQEIAEQWFIDFAEALEYHKVDSVVDLFISGDVFWRDTLALTWDFRTFRGIPAIRKFLADQLHLFTISSVTLRTNFVTLERPFSDVAWIQGFFDFETTIGLASGIFRLVPLSDGTWKAHAVYTNLEDLKGHPEQNGPLRDHRPNHGKWASKRAREIEFLDEEPKVLIVGGGQGGLAVAARLKMHGLNALVVEKNERIGDNWRKRYAALCLNGPVWFQHMPYIPFPITWPVYIPAIKFGDWLESYAHSLELNVWTSATVTNIATGSKKRWRVLVNRQDGREREFEVDHVVCALGVGGSVPRMPEFSGMEDFRGQILHSSKHTQAMDYVGKKIVVIGACNSAHDICADFAEHGIDVTMYQRNPTYIMSMEKGNKKMLAPLFWEGGPPTEIADRIYASFPNPLMSMVQQRIVQEIAEVDKELLDGLRARGFKLLENSSGFLQLAWNRAGGYYLNVGASDLIVDGSIKLKSDSFLSHFTHHGLVFEDGSSLDADVVIFATGFSDARSAYRALLGEELGSKVTRMGGLDEEGEHNGLWREVGLPGLWCMTGPLVMARTYSKHVALQIKAQEEGLFGIRYR</sequence>
<dbReference type="EMBL" id="MU267636">
    <property type="protein sequence ID" value="KAH7913178.1"/>
    <property type="molecule type" value="Genomic_DNA"/>
</dbReference>